<evidence type="ECO:0000259" key="5">
    <source>
        <dbReference type="PROSITE" id="PS50887"/>
    </source>
</evidence>
<dbReference type="SUPFAM" id="SSF55073">
    <property type="entry name" value="Nucleotide cyclase"/>
    <property type="match status" value="1"/>
</dbReference>
<evidence type="ECO:0008006" key="8">
    <source>
        <dbReference type="Google" id="ProtNLM"/>
    </source>
</evidence>
<feature type="domain" description="EAL" evidence="3">
    <location>
        <begin position="554"/>
        <end position="806"/>
    </location>
</feature>
<comment type="caution">
    <text evidence="6">The sequence shown here is derived from an EMBL/GenBank/DDBJ whole genome shotgun (WGS) entry which is preliminary data.</text>
</comment>
<dbReference type="SUPFAM" id="SSF141868">
    <property type="entry name" value="EAL domain-like"/>
    <property type="match status" value="1"/>
</dbReference>
<dbReference type="InterPro" id="IPR013656">
    <property type="entry name" value="PAS_4"/>
</dbReference>
<evidence type="ECO:0000259" key="4">
    <source>
        <dbReference type="PROSITE" id="PS50885"/>
    </source>
</evidence>
<dbReference type="InterPro" id="IPR043128">
    <property type="entry name" value="Rev_trsase/Diguanyl_cyclase"/>
</dbReference>
<organism evidence="6 7">
    <name type="scientific">Sulfuriferula plumbiphila</name>
    <dbReference type="NCBI Taxonomy" id="171865"/>
    <lineage>
        <taxon>Bacteria</taxon>
        <taxon>Pseudomonadati</taxon>
        <taxon>Pseudomonadota</taxon>
        <taxon>Betaproteobacteria</taxon>
        <taxon>Nitrosomonadales</taxon>
        <taxon>Sulfuricellaceae</taxon>
        <taxon>Sulfuriferula</taxon>
    </lineage>
</organism>
<keyword evidence="1" id="KW-0472">Membrane</keyword>
<dbReference type="Gene3D" id="3.30.70.270">
    <property type="match status" value="1"/>
</dbReference>
<proteinExistence type="predicted"/>
<feature type="transmembrane region" description="Helical" evidence="1">
    <location>
        <begin position="160"/>
        <end position="181"/>
    </location>
</feature>
<protein>
    <recommendedName>
        <fullName evidence="8">Sensor domain-containing diguanylate cyclase</fullName>
    </recommendedName>
</protein>
<dbReference type="CDD" id="cd01949">
    <property type="entry name" value="GGDEF"/>
    <property type="match status" value="1"/>
</dbReference>
<evidence type="ECO:0000313" key="7">
    <source>
        <dbReference type="Proteomes" id="UP000321337"/>
    </source>
</evidence>
<dbReference type="InterPro" id="IPR003660">
    <property type="entry name" value="HAMP_dom"/>
</dbReference>
<dbReference type="Pfam" id="PF00563">
    <property type="entry name" value="EAL"/>
    <property type="match status" value="1"/>
</dbReference>
<feature type="domain" description="HAMP" evidence="4">
    <location>
        <begin position="179"/>
        <end position="231"/>
    </location>
</feature>
<dbReference type="AlphaFoldDB" id="A0A512L5C2"/>
<evidence type="ECO:0000259" key="2">
    <source>
        <dbReference type="PROSITE" id="PS50113"/>
    </source>
</evidence>
<dbReference type="Pfam" id="PF00990">
    <property type="entry name" value="GGDEF"/>
    <property type="match status" value="1"/>
</dbReference>
<dbReference type="PROSITE" id="PS50885">
    <property type="entry name" value="HAMP"/>
    <property type="match status" value="1"/>
</dbReference>
<dbReference type="PANTHER" id="PTHR44757">
    <property type="entry name" value="DIGUANYLATE CYCLASE DGCP"/>
    <property type="match status" value="1"/>
</dbReference>
<reference evidence="6 7" key="1">
    <citation type="submission" date="2019-07" db="EMBL/GenBank/DDBJ databases">
        <title>Whole genome shotgun sequence of Thiobacillus plumbophilus NBRC 107929.</title>
        <authorList>
            <person name="Hosoyama A."/>
            <person name="Uohara A."/>
            <person name="Ohji S."/>
            <person name="Ichikawa N."/>
        </authorList>
    </citation>
    <scope>NUCLEOTIDE SEQUENCE [LARGE SCALE GENOMIC DNA]</scope>
    <source>
        <strain evidence="6 7">NBRC 107929</strain>
    </source>
</reference>
<dbReference type="PROSITE" id="PS50113">
    <property type="entry name" value="PAC"/>
    <property type="match status" value="1"/>
</dbReference>
<evidence type="ECO:0000259" key="3">
    <source>
        <dbReference type="PROSITE" id="PS50883"/>
    </source>
</evidence>
<dbReference type="Gene3D" id="6.10.340.10">
    <property type="match status" value="1"/>
</dbReference>
<dbReference type="GO" id="GO:0007165">
    <property type="term" value="P:signal transduction"/>
    <property type="evidence" value="ECO:0007669"/>
    <property type="project" value="InterPro"/>
</dbReference>
<dbReference type="PANTHER" id="PTHR44757:SF4">
    <property type="entry name" value="DIGUANYLATE CYCLASE DGCE-RELATED"/>
    <property type="match status" value="1"/>
</dbReference>
<dbReference type="Gene3D" id="3.30.450.20">
    <property type="entry name" value="PAS domain"/>
    <property type="match status" value="1"/>
</dbReference>
<keyword evidence="1" id="KW-1133">Transmembrane helix</keyword>
<dbReference type="SUPFAM" id="SSF158472">
    <property type="entry name" value="HAMP domain-like"/>
    <property type="match status" value="1"/>
</dbReference>
<dbReference type="SMART" id="SM00052">
    <property type="entry name" value="EAL"/>
    <property type="match status" value="1"/>
</dbReference>
<keyword evidence="1" id="KW-0812">Transmembrane</keyword>
<dbReference type="OrthoDB" id="9813903at2"/>
<evidence type="ECO:0000256" key="1">
    <source>
        <dbReference type="SAM" id="Phobius"/>
    </source>
</evidence>
<keyword evidence="7" id="KW-1185">Reference proteome</keyword>
<name>A0A512L5C2_9PROT</name>
<dbReference type="InterPro" id="IPR035919">
    <property type="entry name" value="EAL_sf"/>
</dbReference>
<dbReference type="Gene3D" id="3.20.20.450">
    <property type="entry name" value="EAL domain"/>
    <property type="match status" value="1"/>
</dbReference>
<dbReference type="PROSITE" id="PS50883">
    <property type="entry name" value="EAL"/>
    <property type="match status" value="1"/>
</dbReference>
<dbReference type="Proteomes" id="UP000321337">
    <property type="component" value="Unassembled WGS sequence"/>
</dbReference>
<dbReference type="Pfam" id="PF08448">
    <property type="entry name" value="PAS_4"/>
    <property type="match status" value="1"/>
</dbReference>
<dbReference type="InterPro" id="IPR029787">
    <property type="entry name" value="Nucleotide_cyclase"/>
</dbReference>
<dbReference type="GO" id="GO:0003824">
    <property type="term" value="F:catalytic activity"/>
    <property type="evidence" value="ECO:0007669"/>
    <property type="project" value="UniProtKB-ARBA"/>
</dbReference>
<dbReference type="InterPro" id="IPR000014">
    <property type="entry name" value="PAS"/>
</dbReference>
<dbReference type="CDD" id="cd00130">
    <property type="entry name" value="PAS"/>
    <property type="match status" value="1"/>
</dbReference>
<dbReference type="InterPro" id="IPR001633">
    <property type="entry name" value="EAL_dom"/>
</dbReference>
<dbReference type="Pfam" id="PF00672">
    <property type="entry name" value="HAMP"/>
    <property type="match status" value="1"/>
</dbReference>
<accession>A0A512L5C2</accession>
<dbReference type="PROSITE" id="PS50887">
    <property type="entry name" value="GGDEF"/>
    <property type="match status" value="1"/>
</dbReference>
<dbReference type="EMBL" id="BKAD01000007">
    <property type="protein sequence ID" value="GEP29674.1"/>
    <property type="molecule type" value="Genomic_DNA"/>
</dbReference>
<dbReference type="NCBIfam" id="TIGR00254">
    <property type="entry name" value="GGDEF"/>
    <property type="match status" value="1"/>
</dbReference>
<dbReference type="SUPFAM" id="SSF55785">
    <property type="entry name" value="PYP-like sensor domain (PAS domain)"/>
    <property type="match status" value="1"/>
</dbReference>
<dbReference type="GO" id="GO:0016020">
    <property type="term" value="C:membrane"/>
    <property type="evidence" value="ECO:0007669"/>
    <property type="project" value="InterPro"/>
</dbReference>
<dbReference type="InterPro" id="IPR035965">
    <property type="entry name" value="PAS-like_dom_sf"/>
</dbReference>
<dbReference type="SMART" id="SM00267">
    <property type="entry name" value="GGDEF"/>
    <property type="match status" value="1"/>
</dbReference>
<feature type="domain" description="PAC" evidence="2">
    <location>
        <begin position="328"/>
        <end position="378"/>
    </location>
</feature>
<dbReference type="InterPro" id="IPR052155">
    <property type="entry name" value="Biofilm_reg_signaling"/>
</dbReference>
<dbReference type="SMART" id="SM00304">
    <property type="entry name" value="HAMP"/>
    <property type="match status" value="1"/>
</dbReference>
<feature type="transmembrane region" description="Helical" evidence="1">
    <location>
        <begin position="6"/>
        <end position="30"/>
    </location>
</feature>
<dbReference type="InterPro" id="IPR000700">
    <property type="entry name" value="PAS-assoc_C"/>
</dbReference>
<dbReference type="RefSeq" id="WP_147071018.1">
    <property type="nucleotide sequence ID" value="NZ_AP021884.1"/>
</dbReference>
<dbReference type="FunFam" id="3.30.70.270:FF:000001">
    <property type="entry name" value="Diguanylate cyclase domain protein"/>
    <property type="match status" value="1"/>
</dbReference>
<sequence length="807" mass="90312">MIRSIAYPLWVKLLLAAMLVQFTMLGLLAFTSLHDTRQRLLESAELRVQELRAPLNAALGTALFQRDLAGIQELLDSMHQEKGLRYLVVADAQGRQLAAAGLDNGKLPRQDQSFADAGSNGIFDSAMPITLGDARYGTLYFGISSDFLTRAEARMKYKTLAIGGVALTASFVLLFVISLWLTRPLRRLAEASQTMAAGNLNIHLPVTSRDEVGQLNHAFNAMAASLRSRIEALQQAESIQRRYLAETREEKARLLALLSAMNMGILFVTINNRVAYTNPAFTQIWMIRNTDNLVGREIADLLNDSGCVLARPDHFSRHIMGVMGTHESSESLEIEMTDGRMITQLSYPVREQDGRIIGRILIFEDVTRERQTAEQLIYLAERDSLTGLYNRRRFEDELGRMVGDVTRHGNSGSLLFFDLDEFKYINDTFGHRAGDSMLIRVAGAVGALIRSNEVFCRLGGDEFAILMPDASEADAQSLAERIVRAVAQIPFRFEGKNLRLTCSLGIAAYPQHADSAEQLVAHADAAMYQAKEAGKNAWRSYRADLDTSREMIQRMSWNERIGRALEEDRFILHFQGIYHTQSGTLAHLEVLLRMRDETDPQQLIMPGHFIPLAEKNGQILQIDRWVLKQSIALLQAKPEIPALAVNISGRSLDAPGLAHFISDELLSAKVEPRRLMIEITETSALSDLQDAQRFIEALRHTGCIICLDDFGTGFASFAYLKHIKADILKIDGLFIRDIIFERDNQVFVKAIVDVARGLGKTTVAEFVESREIYAMLKEMGVDMVQGYYLDIPSGGHWQTRLTNPSRS</sequence>
<dbReference type="CDD" id="cd06225">
    <property type="entry name" value="HAMP"/>
    <property type="match status" value="1"/>
</dbReference>
<gene>
    <name evidence="6" type="ORF">TPL01_08120</name>
</gene>
<feature type="domain" description="GGDEF" evidence="5">
    <location>
        <begin position="410"/>
        <end position="543"/>
    </location>
</feature>
<evidence type="ECO:0000313" key="6">
    <source>
        <dbReference type="EMBL" id="GEP29674.1"/>
    </source>
</evidence>
<dbReference type="InterPro" id="IPR000160">
    <property type="entry name" value="GGDEF_dom"/>
</dbReference>
<dbReference type="CDD" id="cd01948">
    <property type="entry name" value="EAL"/>
    <property type="match status" value="1"/>
</dbReference>